<dbReference type="EMBL" id="JBDODL010001129">
    <property type="protein sequence ID" value="MES1921178.1"/>
    <property type="molecule type" value="Genomic_DNA"/>
</dbReference>
<keyword evidence="2" id="KW-1185">Reference proteome</keyword>
<accession>A0ABV2ANC9</accession>
<evidence type="ECO:0000313" key="1">
    <source>
        <dbReference type="EMBL" id="MES1921178.1"/>
    </source>
</evidence>
<protein>
    <submittedName>
        <fullName evidence="1">Uncharacterized protein</fullName>
    </submittedName>
</protein>
<proteinExistence type="predicted"/>
<evidence type="ECO:0000313" key="2">
    <source>
        <dbReference type="Proteomes" id="UP001439008"/>
    </source>
</evidence>
<dbReference type="Proteomes" id="UP001439008">
    <property type="component" value="Unassembled WGS sequence"/>
</dbReference>
<name>A0ABV2ANC9_9EUKA</name>
<comment type="caution">
    <text evidence="1">The sequence shown here is derived from an EMBL/GenBank/DDBJ whole genome shotgun (WGS) entry which is preliminary data.</text>
</comment>
<reference evidence="1 2" key="1">
    <citation type="journal article" date="2024" name="BMC Biol.">
        <title>Comparative genomics of Ascetosporea gives new insight into the evolutionary basis for animal parasitism in Rhizaria.</title>
        <authorList>
            <person name="Hiltunen Thoren M."/>
            <person name="Onut-Brannstrom I."/>
            <person name="Alfjorden A."/>
            <person name="Peckova H."/>
            <person name="Swords F."/>
            <person name="Hooper C."/>
            <person name="Holzer A.S."/>
            <person name="Bass D."/>
            <person name="Burki F."/>
        </authorList>
    </citation>
    <scope>NUCLEOTIDE SEQUENCE [LARGE SCALE GENOMIC DNA]</scope>
    <source>
        <strain evidence="1">20-A016</strain>
    </source>
</reference>
<sequence>MSKIKIFKKFERKICLKASKLAAGIPNTYLEGLAKDQNIYGDIETASNACFQDESCNGIVQIGDSFSLRKGTELLKSLSNEITFLKITCKERFSRNQFIV</sequence>
<organism evidence="1 2">
    <name type="scientific">Bonamia ostreae</name>
    <dbReference type="NCBI Taxonomy" id="126728"/>
    <lineage>
        <taxon>Eukaryota</taxon>
        <taxon>Sar</taxon>
        <taxon>Rhizaria</taxon>
        <taxon>Endomyxa</taxon>
        <taxon>Ascetosporea</taxon>
        <taxon>Haplosporida</taxon>
        <taxon>Bonamia</taxon>
    </lineage>
</organism>
<gene>
    <name evidence="1" type="ORF">MHBO_002747</name>
</gene>